<dbReference type="STRING" id="619304.SAMN05421760_11374"/>
<dbReference type="AlphaFoldDB" id="A0A1N7P9Q5"/>
<keyword evidence="1" id="KW-0378">Hydrolase</keyword>
<evidence type="ECO:0000313" key="3">
    <source>
        <dbReference type="EMBL" id="SIT07333.1"/>
    </source>
</evidence>
<protein>
    <submittedName>
        <fullName evidence="3">Nicotinamidase-related amidase</fullName>
    </submittedName>
</protein>
<proteinExistence type="predicted"/>
<dbReference type="Pfam" id="PF00857">
    <property type="entry name" value="Isochorismatase"/>
    <property type="match status" value="1"/>
</dbReference>
<dbReference type="Proteomes" id="UP000185999">
    <property type="component" value="Unassembled WGS sequence"/>
</dbReference>
<dbReference type="OrthoDB" id="1157330at2"/>
<evidence type="ECO:0000313" key="4">
    <source>
        <dbReference type="Proteomes" id="UP000185999"/>
    </source>
</evidence>
<dbReference type="InterPro" id="IPR000868">
    <property type="entry name" value="Isochorismatase-like_dom"/>
</dbReference>
<evidence type="ECO:0000259" key="2">
    <source>
        <dbReference type="Pfam" id="PF00857"/>
    </source>
</evidence>
<accession>A0A1N7P9Q5</accession>
<dbReference type="InterPro" id="IPR050272">
    <property type="entry name" value="Isochorismatase-like_hydrls"/>
</dbReference>
<dbReference type="PANTHER" id="PTHR43540:SF1">
    <property type="entry name" value="ISOCHORISMATASE HYDROLASE"/>
    <property type="match status" value="1"/>
</dbReference>
<dbReference type="GO" id="GO:0016787">
    <property type="term" value="F:hydrolase activity"/>
    <property type="evidence" value="ECO:0007669"/>
    <property type="project" value="UniProtKB-KW"/>
</dbReference>
<gene>
    <name evidence="3" type="ORF">SAMN05421760_11374</name>
</gene>
<feature type="domain" description="Isochorismatase-like" evidence="2">
    <location>
        <begin position="4"/>
        <end position="178"/>
    </location>
</feature>
<evidence type="ECO:0000256" key="1">
    <source>
        <dbReference type="ARBA" id="ARBA00022801"/>
    </source>
</evidence>
<organism evidence="3 4">
    <name type="scientific">Neptunomonas antarctica</name>
    <dbReference type="NCBI Taxonomy" id="619304"/>
    <lineage>
        <taxon>Bacteria</taxon>
        <taxon>Pseudomonadati</taxon>
        <taxon>Pseudomonadota</taxon>
        <taxon>Gammaproteobacteria</taxon>
        <taxon>Oceanospirillales</taxon>
        <taxon>Oceanospirillaceae</taxon>
        <taxon>Neptunomonas</taxon>
    </lineage>
</organism>
<keyword evidence="4" id="KW-1185">Reference proteome</keyword>
<dbReference type="RefSeq" id="WP_054341426.1">
    <property type="nucleotide sequence ID" value="NZ_FTOE01000013.1"/>
</dbReference>
<dbReference type="SUPFAM" id="SSF52499">
    <property type="entry name" value="Isochorismatase-like hydrolases"/>
    <property type="match status" value="1"/>
</dbReference>
<sequence>MTHTALLLIDFQNDYFSEGKWPLNGAEQAAGQGAKLLAEFRSKGLPVVHVRHEFLTDDAPFFLAGSEGAKIHPSVAALEGEPVILKHKPNSFRDTELQAVLTQLDIQNLIIVGAMSHMCIDAGVRAAVDLGYGVSVAHDACATRDLEFNGMTVPAAQVHAAFMAALTPSYATVSSTAELLNGLKRS</sequence>
<dbReference type="PANTHER" id="PTHR43540">
    <property type="entry name" value="PEROXYUREIDOACRYLATE/UREIDOACRYLATE AMIDOHYDROLASE-RELATED"/>
    <property type="match status" value="1"/>
</dbReference>
<dbReference type="InterPro" id="IPR036380">
    <property type="entry name" value="Isochorismatase-like_sf"/>
</dbReference>
<name>A0A1N7P9Q5_9GAMM</name>
<dbReference type="Gene3D" id="3.40.50.850">
    <property type="entry name" value="Isochorismatase-like"/>
    <property type="match status" value="1"/>
</dbReference>
<dbReference type="EMBL" id="FTOE01000013">
    <property type="protein sequence ID" value="SIT07333.1"/>
    <property type="molecule type" value="Genomic_DNA"/>
</dbReference>
<dbReference type="CDD" id="cd01014">
    <property type="entry name" value="nicotinamidase_related"/>
    <property type="match status" value="1"/>
</dbReference>
<reference evidence="4" key="1">
    <citation type="submission" date="2017-01" db="EMBL/GenBank/DDBJ databases">
        <authorList>
            <person name="Varghese N."/>
            <person name="Submissions S."/>
        </authorList>
    </citation>
    <scope>NUCLEOTIDE SEQUENCE [LARGE SCALE GENOMIC DNA]</scope>
    <source>
        <strain evidence="4">DSM 22306</strain>
    </source>
</reference>